<evidence type="ECO:0000259" key="1">
    <source>
        <dbReference type="Pfam" id="PF09339"/>
    </source>
</evidence>
<dbReference type="PANTHER" id="PTHR30136">
    <property type="entry name" value="HELIX-TURN-HELIX TRANSCRIPTIONAL REGULATOR, ICLR FAMILY"/>
    <property type="match status" value="1"/>
</dbReference>
<dbReference type="Pfam" id="PF09339">
    <property type="entry name" value="HTH_IclR"/>
    <property type="match status" value="1"/>
</dbReference>
<accession>A0ABW4NVK9</accession>
<proteinExistence type="predicted"/>
<dbReference type="InterPro" id="IPR036390">
    <property type="entry name" value="WH_DNA-bd_sf"/>
</dbReference>
<sequence length="101" mass="11359">MGKEKPNSAERVLRIIKVLQHNSFTGLANKELAEALDESPANITRTLDVLIREGFVIKLDTGKFAFSPLLAQIAMRHSVNMDKASHHIQELKQRVETAMYS</sequence>
<dbReference type="InterPro" id="IPR050707">
    <property type="entry name" value="HTH_MetabolicPath_Reg"/>
</dbReference>
<dbReference type="InterPro" id="IPR005471">
    <property type="entry name" value="Tscrpt_reg_IclR_N"/>
</dbReference>
<evidence type="ECO:0000313" key="2">
    <source>
        <dbReference type="EMBL" id="MFD1806330.1"/>
    </source>
</evidence>
<dbReference type="EMBL" id="JBHUFP010000010">
    <property type="protein sequence ID" value="MFD1806330.1"/>
    <property type="molecule type" value="Genomic_DNA"/>
</dbReference>
<name>A0ABW4NVK9_9PAST</name>
<comment type="caution">
    <text evidence="2">The sequence shown here is derived from an EMBL/GenBank/DDBJ whole genome shotgun (WGS) entry which is preliminary data.</text>
</comment>
<gene>
    <name evidence="2" type="ORF">ACFSAV_08135</name>
</gene>
<dbReference type="Proteomes" id="UP001597420">
    <property type="component" value="Unassembled WGS sequence"/>
</dbReference>
<dbReference type="InterPro" id="IPR036388">
    <property type="entry name" value="WH-like_DNA-bd_sf"/>
</dbReference>
<protein>
    <submittedName>
        <fullName evidence="2">Helix-turn-helix domain-containing protein</fullName>
    </submittedName>
</protein>
<organism evidence="2 3">
    <name type="scientific">Pasteurella oralis</name>
    <dbReference type="NCBI Taxonomy" id="1071947"/>
    <lineage>
        <taxon>Bacteria</taxon>
        <taxon>Pseudomonadati</taxon>
        <taxon>Pseudomonadota</taxon>
        <taxon>Gammaproteobacteria</taxon>
        <taxon>Pasteurellales</taxon>
        <taxon>Pasteurellaceae</taxon>
        <taxon>Pasteurella</taxon>
    </lineage>
</organism>
<dbReference type="SUPFAM" id="SSF46785">
    <property type="entry name" value="Winged helix' DNA-binding domain"/>
    <property type="match status" value="1"/>
</dbReference>
<dbReference type="PANTHER" id="PTHR30136:SF35">
    <property type="entry name" value="HTH-TYPE TRANSCRIPTIONAL REGULATOR RV1719"/>
    <property type="match status" value="1"/>
</dbReference>
<dbReference type="RefSeq" id="WP_113027615.1">
    <property type="nucleotide sequence ID" value="NZ_JBHUFP010000010.1"/>
</dbReference>
<feature type="domain" description="HTH iclR-type" evidence="1">
    <location>
        <begin position="8"/>
        <end position="56"/>
    </location>
</feature>
<keyword evidence="3" id="KW-1185">Reference proteome</keyword>
<evidence type="ECO:0000313" key="3">
    <source>
        <dbReference type="Proteomes" id="UP001597420"/>
    </source>
</evidence>
<dbReference type="Gene3D" id="1.10.10.10">
    <property type="entry name" value="Winged helix-like DNA-binding domain superfamily/Winged helix DNA-binding domain"/>
    <property type="match status" value="1"/>
</dbReference>
<reference evidence="3" key="1">
    <citation type="journal article" date="2019" name="Int. J. Syst. Evol. Microbiol.">
        <title>The Global Catalogue of Microorganisms (GCM) 10K type strain sequencing project: providing services to taxonomists for standard genome sequencing and annotation.</title>
        <authorList>
            <consortium name="The Broad Institute Genomics Platform"/>
            <consortium name="The Broad Institute Genome Sequencing Center for Infectious Disease"/>
            <person name="Wu L."/>
            <person name="Ma J."/>
        </authorList>
    </citation>
    <scope>NUCLEOTIDE SEQUENCE [LARGE SCALE GENOMIC DNA]</scope>
    <source>
        <strain evidence="3">CCM 7950</strain>
    </source>
</reference>